<gene>
    <name evidence="2" type="ORF">E2C01_041337</name>
</gene>
<organism evidence="2 3">
    <name type="scientific">Portunus trituberculatus</name>
    <name type="common">Swimming crab</name>
    <name type="synonym">Neptunus trituberculatus</name>
    <dbReference type="NCBI Taxonomy" id="210409"/>
    <lineage>
        <taxon>Eukaryota</taxon>
        <taxon>Metazoa</taxon>
        <taxon>Ecdysozoa</taxon>
        <taxon>Arthropoda</taxon>
        <taxon>Crustacea</taxon>
        <taxon>Multicrustacea</taxon>
        <taxon>Malacostraca</taxon>
        <taxon>Eumalacostraca</taxon>
        <taxon>Eucarida</taxon>
        <taxon>Decapoda</taxon>
        <taxon>Pleocyemata</taxon>
        <taxon>Brachyura</taxon>
        <taxon>Eubrachyura</taxon>
        <taxon>Portunoidea</taxon>
        <taxon>Portunidae</taxon>
        <taxon>Portuninae</taxon>
        <taxon>Portunus</taxon>
    </lineage>
</organism>
<protein>
    <submittedName>
        <fullName evidence="2">Uncharacterized protein</fullName>
    </submittedName>
</protein>
<keyword evidence="3" id="KW-1185">Reference proteome</keyword>
<evidence type="ECO:0000313" key="3">
    <source>
        <dbReference type="Proteomes" id="UP000324222"/>
    </source>
</evidence>
<dbReference type="Proteomes" id="UP000324222">
    <property type="component" value="Unassembled WGS sequence"/>
</dbReference>
<name>A0A5B7FQ58_PORTR</name>
<dbReference type="EMBL" id="VSRR010007817">
    <property type="protein sequence ID" value="MPC47586.1"/>
    <property type="molecule type" value="Genomic_DNA"/>
</dbReference>
<sequence>MNVSIECPRVGGSVTLDVWPGDIQHLKVMNGSDKESKIHQAENSETAERHGQRTEQAQRNTGLGMLPNQWRGRSPKCFSTNEWRLQCPNTSCDACWFKTGDASHVDLRN</sequence>
<accession>A0A5B7FQ58</accession>
<feature type="region of interest" description="Disordered" evidence="1">
    <location>
        <begin position="30"/>
        <end position="68"/>
    </location>
</feature>
<proteinExistence type="predicted"/>
<reference evidence="2 3" key="1">
    <citation type="submission" date="2019-05" db="EMBL/GenBank/DDBJ databases">
        <title>Another draft genome of Portunus trituberculatus and its Hox gene families provides insights of decapod evolution.</title>
        <authorList>
            <person name="Jeong J.-H."/>
            <person name="Song I."/>
            <person name="Kim S."/>
            <person name="Choi T."/>
            <person name="Kim D."/>
            <person name="Ryu S."/>
            <person name="Kim W."/>
        </authorList>
    </citation>
    <scope>NUCLEOTIDE SEQUENCE [LARGE SCALE GENOMIC DNA]</scope>
    <source>
        <tissue evidence="2">Muscle</tissue>
    </source>
</reference>
<comment type="caution">
    <text evidence="2">The sequence shown here is derived from an EMBL/GenBank/DDBJ whole genome shotgun (WGS) entry which is preliminary data.</text>
</comment>
<feature type="compositionally biased region" description="Basic and acidic residues" evidence="1">
    <location>
        <begin position="32"/>
        <end position="53"/>
    </location>
</feature>
<evidence type="ECO:0000256" key="1">
    <source>
        <dbReference type="SAM" id="MobiDB-lite"/>
    </source>
</evidence>
<evidence type="ECO:0000313" key="2">
    <source>
        <dbReference type="EMBL" id="MPC47586.1"/>
    </source>
</evidence>
<dbReference type="AlphaFoldDB" id="A0A5B7FQ58"/>